<proteinExistence type="predicted"/>
<protein>
    <submittedName>
        <fullName evidence="2">Aminoglycoside phosphotransferase family protein</fullName>
    </submittedName>
</protein>
<dbReference type="Pfam" id="PF01636">
    <property type="entry name" value="APH"/>
    <property type="match status" value="1"/>
</dbReference>
<dbReference type="EMBL" id="BAAAMJ010000062">
    <property type="protein sequence ID" value="GAA1931018.1"/>
    <property type="molecule type" value="Genomic_DNA"/>
</dbReference>
<name>A0ABN2PSF2_9ACTN</name>
<dbReference type="SUPFAM" id="SSF56112">
    <property type="entry name" value="Protein kinase-like (PK-like)"/>
    <property type="match status" value="1"/>
</dbReference>
<reference evidence="2 3" key="1">
    <citation type="journal article" date="2019" name="Int. J. Syst. Evol. Microbiol.">
        <title>The Global Catalogue of Microorganisms (GCM) 10K type strain sequencing project: providing services to taxonomists for standard genome sequencing and annotation.</title>
        <authorList>
            <consortium name="The Broad Institute Genomics Platform"/>
            <consortium name="The Broad Institute Genome Sequencing Center for Infectious Disease"/>
            <person name="Wu L."/>
            <person name="Ma J."/>
        </authorList>
    </citation>
    <scope>NUCLEOTIDE SEQUENCE [LARGE SCALE GENOMIC DNA]</scope>
    <source>
        <strain evidence="2 3">JCM 13581</strain>
    </source>
</reference>
<comment type="caution">
    <text evidence="2">The sequence shown here is derived from an EMBL/GenBank/DDBJ whole genome shotgun (WGS) entry which is preliminary data.</text>
</comment>
<dbReference type="PANTHER" id="PTHR21310">
    <property type="entry name" value="AMINOGLYCOSIDE PHOSPHOTRANSFERASE-RELATED-RELATED"/>
    <property type="match status" value="1"/>
</dbReference>
<dbReference type="RefSeq" id="WP_344265252.1">
    <property type="nucleotide sequence ID" value="NZ_BAAAMJ010000062.1"/>
</dbReference>
<accession>A0ABN2PSF2</accession>
<gene>
    <name evidence="2" type="ORF">GCM10009716_42910</name>
</gene>
<feature type="domain" description="Aminoglycoside phosphotransferase" evidence="1">
    <location>
        <begin position="43"/>
        <end position="250"/>
    </location>
</feature>
<evidence type="ECO:0000259" key="1">
    <source>
        <dbReference type="Pfam" id="PF01636"/>
    </source>
</evidence>
<organism evidence="2 3">
    <name type="scientific">Streptomyces sodiiphilus</name>
    <dbReference type="NCBI Taxonomy" id="226217"/>
    <lineage>
        <taxon>Bacteria</taxon>
        <taxon>Bacillati</taxon>
        <taxon>Actinomycetota</taxon>
        <taxon>Actinomycetes</taxon>
        <taxon>Kitasatosporales</taxon>
        <taxon>Streptomycetaceae</taxon>
        <taxon>Streptomyces</taxon>
    </lineage>
</organism>
<sequence length="297" mass="32622">MTAGSHDETLAVLTTACAAVGLDPSGAKPIRLAENALWRLPGGIVARITRAGQHQPTERELRLARWLSAQGLPVVRPLPGIEAPATAAGRPVTFWEELPPHTNGTIPDLATLIRQLHSLPRPDFPVGRLDPFVRIRDRIDAAVTLSDTDRDWLRDRLADIQSAWASLPEGLPECLVHGDAWTGNVACPLAGGPALLMDLERCSVGRPEWDLVSTAVKLTTTGTISKTEYERFCTIYGHDVLNWPGYDTMRAARELRMTTYAAQHAATNPAWRPEAQHRLACLQGHNGPRPWKWMGIV</sequence>
<dbReference type="InterPro" id="IPR002575">
    <property type="entry name" value="Aminoglycoside_PTrfase"/>
</dbReference>
<dbReference type="Proteomes" id="UP001501303">
    <property type="component" value="Unassembled WGS sequence"/>
</dbReference>
<dbReference type="InterPro" id="IPR011009">
    <property type="entry name" value="Kinase-like_dom_sf"/>
</dbReference>
<evidence type="ECO:0000313" key="3">
    <source>
        <dbReference type="Proteomes" id="UP001501303"/>
    </source>
</evidence>
<dbReference type="Gene3D" id="3.90.1200.10">
    <property type="match status" value="1"/>
</dbReference>
<dbReference type="InterPro" id="IPR051678">
    <property type="entry name" value="AGP_Transferase"/>
</dbReference>
<evidence type="ECO:0000313" key="2">
    <source>
        <dbReference type="EMBL" id="GAA1931018.1"/>
    </source>
</evidence>
<dbReference type="PANTHER" id="PTHR21310:SF40">
    <property type="entry name" value="AMINOGLYCOSIDE PHOSPHOTRANSFERASE DOMAIN-CONTAINING PROTEIN-RELATED"/>
    <property type="match status" value="1"/>
</dbReference>
<keyword evidence="3" id="KW-1185">Reference proteome</keyword>